<sequence>MKKILFILLFILVLLKTIILVNQERIMHPEKRPLQAYHYEWLNHPLEHGVKIEKYISEKKTPYLIVRQEMSKGLSKRQKLLTKQLGEYKVKKDAGVLVLLHGKNGRKEDLLPVAERYVALGFTCLLLDLPHHGESERKHLYYTNKVYEKFYVDEVLEDFSKHISIEDKALYMWGMSLGGAFAISNVLNSKHTFKGMVLVSTFDRFDRVLKRKSQAIFGDVFGTLLYKGLEKSLTLFYDFNPSLVNPAKLAKELKLPLYMIHGKKDELIAYTQGEKLFNSFASTQKKLYLDEEGDHHNILVTKHKFYKESGLFLLGARE</sequence>
<dbReference type="Gene3D" id="3.40.50.1820">
    <property type="entry name" value="alpha/beta hydrolase"/>
    <property type="match status" value="1"/>
</dbReference>
<reference evidence="2" key="1">
    <citation type="submission" date="2020-01" db="EMBL/GenBank/DDBJ databases">
        <authorList>
            <person name="Meier V. D."/>
            <person name="Meier V D."/>
        </authorList>
    </citation>
    <scope>NUCLEOTIDE SEQUENCE</scope>
    <source>
        <strain evidence="2">HLG_WM_MAG_06</strain>
    </source>
</reference>
<evidence type="ECO:0000313" key="2">
    <source>
        <dbReference type="EMBL" id="CAA6799221.1"/>
    </source>
</evidence>
<name>A0A6S6RZG6_9BACT</name>
<accession>A0A6S6RZG6</accession>
<dbReference type="EMBL" id="CACVAP010000015">
    <property type="protein sequence ID" value="CAA6799221.1"/>
    <property type="molecule type" value="Genomic_DNA"/>
</dbReference>
<dbReference type="AlphaFoldDB" id="A0A6S6RZG6"/>
<dbReference type="SUPFAM" id="SSF53474">
    <property type="entry name" value="alpha/beta-Hydrolases"/>
    <property type="match status" value="1"/>
</dbReference>
<protein>
    <recommendedName>
        <fullName evidence="1">Serine aminopeptidase S33 domain-containing protein</fullName>
    </recommendedName>
</protein>
<proteinExistence type="predicted"/>
<gene>
    <name evidence="2" type="ORF">HELGO_WM11284</name>
</gene>
<feature type="domain" description="Serine aminopeptidase S33" evidence="1">
    <location>
        <begin position="94"/>
        <end position="207"/>
    </location>
</feature>
<dbReference type="InterPro" id="IPR022742">
    <property type="entry name" value="Hydrolase_4"/>
</dbReference>
<evidence type="ECO:0000259" key="1">
    <source>
        <dbReference type="Pfam" id="PF12146"/>
    </source>
</evidence>
<dbReference type="InterPro" id="IPR029058">
    <property type="entry name" value="AB_hydrolase_fold"/>
</dbReference>
<organism evidence="2">
    <name type="scientific">uncultured Sulfurovum sp</name>
    <dbReference type="NCBI Taxonomy" id="269237"/>
    <lineage>
        <taxon>Bacteria</taxon>
        <taxon>Pseudomonadati</taxon>
        <taxon>Campylobacterota</taxon>
        <taxon>Epsilonproteobacteria</taxon>
        <taxon>Campylobacterales</taxon>
        <taxon>Sulfurovaceae</taxon>
        <taxon>Sulfurovum</taxon>
        <taxon>environmental samples</taxon>
    </lineage>
</organism>
<dbReference type="PANTHER" id="PTHR11614">
    <property type="entry name" value="PHOSPHOLIPASE-RELATED"/>
    <property type="match status" value="1"/>
</dbReference>
<dbReference type="InterPro" id="IPR051044">
    <property type="entry name" value="MAG_DAG_Lipase"/>
</dbReference>
<dbReference type="Pfam" id="PF12146">
    <property type="entry name" value="Hydrolase_4"/>
    <property type="match status" value="1"/>
</dbReference>